<dbReference type="SUPFAM" id="SSF46955">
    <property type="entry name" value="Putative DNA-binding domain"/>
    <property type="match status" value="1"/>
</dbReference>
<evidence type="ECO:0000313" key="2">
    <source>
        <dbReference type="EMBL" id="QOW11951.1"/>
    </source>
</evidence>
<proteinExistence type="predicted"/>
<feature type="domain" description="Helix-turn-helix" evidence="1">
    <location>
        <begin position="36"/>
        <end position="84"/>
    </location>
</feature>
<gene>
    <name evidence="2" type="ORF">Q73A0000_07800</name>
</gene>
<dbReference type="KEGG" id="kfa:Q73A0000_07800"/>
<keyword evidence="3" id="KW-1185">Reference proteome</keyword>
<name>A0A7M2YCV4_9FLAO</name>
<dbReference type="Proteomes" id="UP000594195">
    <property type="component" value="Chromosome"/>
</dbReference>
<dbReference type="EMBL" id="CP040442">
    <property type="protein sequence ID" value="QOW11951.1"/>
    <property type="molecule type" value="Genomic_DNA"/>
</dbReference>
<dbReference type="PANTHER" id="PTHR34585:SF22">
    <property type="entry name" value="HELIX-TURN-HELIX DOMAIN-CONTAINING PROTEIN"/>
    <property type="match status" value="1"/>
</dbReference>
<dbReference type="InterPro" id="IPR009061">
    <property type="entry name" value="DNA-bd_dom_put_sf"/>
</dbReference>
<evidence type="ECO:0000259" key="1">
    <source>
        <dbReference type="Pfam" id="PF12728"/>
    </source>
</evidence>
<dbReference type="PANTHER" id="PTHR34585">
    <property type="match status" value="1"/>
</dbReference>
<reference evidence="2 3" key="1">
    <citation type="submission" date="2019-05" db="EMBL/GenBank/DDBJ databases">
        <title>Chryseobacterium sp. isolated from King George Island, maritime Antarctica.</title>
        <authorList>
            <person name="Peng X."/>
        </authorList>
    </citation>
    <scope>NUCLEOTIDE SEQUENCE [LARGE SCALE GENOMIC DNA]</scope>
    <source>
        <strain evidence="2 3">7-3A</strain>
    </source>
</reference>
<organism evidence="2 3">
    <name type="scientific">Kaistella flava</name>
    <name type="common">ex Peng et al. 2021</name>
    <dbReference type="NCBI Taxonomy" id="2038776"/>
    <lineage>
        <taxon>Bacteria</taxon>
        <taxon>Pseudomonadati</taxon>
        <taxon>Bacteroidota</taxon>
        <taxon>Flavobacteriia</taxon>
        <taxon>Flavobacteriales</taxon>
        <taxon>Weeksellaceae</taxon>
        <taxon>Chryseobacterium group</taxon>
        <taxon>Kaistella</taxon>
    </lineage>
</organism>
<evidence type="ECO:0000313" key="3">
    <source>
        <dbReference type="Proteomes" id="UP000594195"/>
    </source>
</evidence>
<sequence>MEAIILSKDQFNELISKIEHISDKLNSTRTARTETYLNNKQFMEMLGVSLRTAQSWRDEGKITFSQVGNKIYYKLSDVEKFIQEYRNAAFAKK</sequence>
<dbReference type="AlphaFoldDB" id="A0A7M2YCV4"/>
<protein>
    <submittedName>
        <fullName evidence="2">Helix-turn-helix domain-containing protein</fullName>
    </submittedName>
</protein>
<dbReference type="InterPro" id="IPR041657">
    <property type="entry name" value="HTH_17"/>
</dbReference>
<dbReference type="Pfam" id="PF12728">
    <property type="entry name" value="HTH_17"/>
    <property type="match status" value="1"/>
</dbReference>
<accession>A0A7M2YCV4</accession>